<protein>
    <submittedName>
        <fullName evidence="1">Uncharacterized protein</fullName>
    </submittedName>
</protein>
<dbReference type="AlphaFoldDB" id="A0A0E9Y249"/>
<name>A0A0E9Y249_ANGAN</name>
<accession>A0A0E9Y249</accession>
<proteinExistence type="predicted"/>
<reference evidence="1" key="2">
    <citation type="journal article" date="2015" name="Fish Shellfish Immunol.">
        <title>Early steps in the European eel (Anguilla anguilla)-Vibrio vulnificus interaction in the gills: Role of the RtxA13 toxin.</title>
        <authorList>
            <person name="Callol A."/>
            <person name="Pajuelo D."/>
            <person name="Ebbesson L."/>
            <person name="Teles M."/>
            <person name="MacKenzie S."/>
            <person name="Amaro C."/>
        </authorList>
    </citation>
    <scope>NUCLEOTIDE SEQUENCE</scope>
</reference>
<sequence length="30" mass="3695">MKVVFYCFFGIERNLPFTFEVYVVDDIHYC</sequence>
<evidence type="ECO:0000313" key="1">
    <source>
        <dbReference type="EMBL" id="JAI08099.1"/>
    </source>
</evidence>
<organism evidence="1">
    <name type="scientific">Anguilla anguilla</name>
    <name type="common">European freshwater eel</name>
    <name type="synonym">Muraena anguilla</name>
    <dbReference type="NCBI Taxonomy" id="7936"/>
    <lineage>
        <taxon>Eukaryota</taxon>
        <taxon>Metazoa</taxon>
        <taxon>Chordata</taxon>
        <taxon>Craniata</taxon>
        <taxon>Vertebrata</taxon>
        <taxon>Euteleostomi</taxon>
        <taxon>Actinopterygii</taxon>
        <taxon>Neopterygii</taxon>
        <taxon>Teleostei</taxon>
        <taxon>Anguilliformes</taxon>
        <taxon>Anguillidae</taxon>
        <taxon>Anguilla</taxon>
    </lineage>
</organism>
<reference evidence="1" key="1">
    <citation type="submission" date="2014-11" db="EMBL/GenBank/DDBJ databases">
        <authorList>
            <person name="Amaro Gonzalez C."/>
        </authorList>
    </citation>
    <scope>NUCLEOTIDE SEQUENCE</scope>
</reference>
<dbReference type="EMBL" id="GBXM01000479">
    <property type="protein sequence ID" value="JAI08099.1"/>
    <property type="molecule type" value="Transcribed_RNA"/>
</dbReference>